<sequence length="317" mass="33754">MADHVNYVGSGPYCYANALAMMLGKDSPPPAVIEFATSSPFGMQIIGGDLVFFDPYGWDPAACFDAALEAAGWASTLTVGADAQDALARLKEALRQGPVFVGPVEMGLLRHQPDMKGAIGADHYVVVLAVTDDGLVEMHDPHGHPYVTLPVADFMAAWRAEKLGYGKPFMMRTDFRQVERGLTDEDVIRRSLDNARRWLSMAGPHLDDVSMPPGSHGNGAAAEALAQMLVDGPTPLGPGLRMPLVHFAVRVGARRLADAATCLARVGRDEAAGVVARQARLVGALQHPLVVRDDARAAALLRELAPTYEALRAALGG</sequence>
<evidence type="ECO:0000313" key="2">
    <source>
        <dbReference type="Proteomes" id="UP001163105"/>
    </source>
</evidence>
<proteinExistence type="predicted"/>
<evidence type="ECO:0000313" key="1">
    <source>
        <dbReference type="EMBL" id="KAJ6443612.1"/>
    </source>
</evidence>
<dbReference type="EMBL" id="JAQHRD010000003">
    <property type="protein sequence ID" value="KAJ6443612.1"/>
    <property type="molecule type" value="Genomic_DNA"/>
</dbReference>
<reference evidence="1" key="1">
    <citation type="submission" date="2023-01" db="EMBL/GenBank/DDBJ databases">
        <title>The growth and conidiation of Purpureocillium lavendulum are regulated by nitrogen source and histone H3K14 acetylation.</title>
        <authorList>
            <person name="Tang P."/>
            <person name="Han J."/>
            <person name="Zhang C."/>
            <person name="Tang P."/>
            <person name="Qi F."/>
            <person name="Zhang K."/>
            <person name="Liang L."/>
        </authorList>
    </citation>
    <scope>NUCLEOTIDE SEQUENCE</scope>
    <source>
        <strain evidence="1">YMF1.00683</strain>
    </source>
</reference>
<comment type="caution">
    <text evidence="1">The sequence shown here is derived from an EMBL/GenBank/DDBJ whole genome shotgun (WGS) entry which is preliminary data.</text>
</comment>
<dbReference type="Proteomes" id="UP001163105">
    <property type="component" value="Unassembled WGS sequence"/>
</dbReference>
<protein>
    <submittedName>
        <fullName evidence="1">RADC family protein</fullName>
    </submittedName>
</protein>
<name>A0AB34FYW7_9HYPO</name>
<dbReference type="AlphaFoldDB" id="A0AB34FYW7"/>
<organism evidence="1 2">
    <name type="scientific">Purpureocillium lavendulum</name>
    <dbReference type="NCBI Taxonomy" id="1247861"/>
    <lineage>
        <taxon>Eukaryota</taxon>
        <taxon>Fungi</taxon>
        <taxon>Dikarya</taxon>
        <taxon>Ascomycota</taxon>
        <taxon>Pezizomycotina</taxon>
        <taxon>Sordariomycetes</taxon>
        <taxon>Hypocreomycetidae</taxon>
        <taxon>Hypocreales</taxon>
        <taxon>Ophiocordycipitaceae</taxon>
        <taxon>Purpureocillium</taxon>
    </lineage>
</organism>
<accession>A0AB34FYW7</accession>
<keyword evidence="2" id="KW-1185">Reference proteome</keyword>
<gene>
    <name evidence="1" type="ORF">O9K51_04791</name>
</gene>